<proteinExistence type="predicted"/>
<name>A0A8H7S6X6_9FUNG</name>
<feature type="region of interest" description="Disordered" evidence="1">
    <location>
        <begin position="1"/>
        <end position="20"/>
    </location>
</feature>
<dbReference type="Proteomes" id="UP000646827">
    <property type="component" value="Unassembled WGS sequence"/>
</dbReference>
<evidence type="ECO:0000256" key="1">
    <source>
        <dbReference type="SAM" id="MobiDB-lite"/>
    </source>
</evidence>
<comment type="caution">
    <text evidence="2">The sequence shown here is derived from an EMBL/GenBank/DDBJ whole genome shotgun (WGS) entry which is preliminary data.</text>
</comment>
<feature type="compositionally biased region" description="Acidic residues" evidence="1">
    <location>
        <begin position="8"/>
        <end position="18"/>
    </location>
</feature>
<feature type="compositionally biased region" description="Low complexity" evidence="1">
    <location>
        <begin position="65"/>
        <end position="75"/>
    </location>
</feature>
<evidence type="ECO:0000313" key="3">
    <source>
        <dbReference type="Proteomes" id="UP000646827"/>
    </source>
</evidence>
<dbReference type="EMBL" id="JAEPRB010000052">
    <property type="protein sequence ID" value="KAG2223915.1"/>
    <property type="molecule type" value="Genomic_DNA"/>
</dbReference>
<reference evidence="2 3" key="1">
    <citation type="submission" date="2020-12" db="EMBL/GenBank/DDBJ databases">
        <title>Metabolic potential, ecology and presence of endohyphal bacteria is reflected in genomic diversity of Mucoromycotina.</title>
        <authorList>
            <person name="Muszewska A."/>
            <person name="Okrasinska A."/>
            <person name="Steczkiewicz K."/>
            <person name="Drgas O."/>
            <person name="Orlowska M."/>
            <person name="Perlinska-Lenart U."/>
            <person name="Aleksandrzak-Piekarczyk T."/>
            <person name="Szatraj K."/>
            <person name="Zielenkiewicz U."/>
            <person name="Pilsyk S."/>
            <person name="Malc E."/>
            <person name="Mieczkowski P."/>
            <person name="Kruszewska J.S."/>
            <person name="Biernat P."/>
            <person name="Pawlowska J."/>
        </authorList>
    </citation>
    <scope>NUCLEOTIDE SEQUENCE [LARGE SCALE GENOMIC DNA]</scope>
    <source>
        <strain evidence="2 3">CBS 142.35</strain>
    </source>
</reference>
<keyword evidence="3" id="KW-1185">Reference proteome</keyword>
<dbReference type="AlphaFoldDB" id="A0A8H7S6X6"/>
<organism evidence="2 3">
    <name type="scientific">Circinella minor</name>
    <dbReference type="NCBI Taxonomy" id="1195481"/>
    <lineage>
        <taxon>Eukaryota</taxon>
        <taxon>Fungi</taxon>
        <taxon>Fungi incertae sedis</taxon>
        <taxon>Mucoromycota</taxon>
        <taxon>Mucoromycotina</taxon>
        <taxon>Mucoromycetes</taxon>
        <taxon>Mucorales</taxon>
        <taxon>Lichtheimiaceae</taxon>
        <taxon>Circinella</taxon>
    </lineage>
</organism>
<gene>
    <name evidence="2" type="ORF">INT45_009367</name>
</gene>
<accession>A0A8H7S6X6</accession>
<sequence>MVPSAVEDQYDVYDEDDILDKIDCNDEDEEEDSNRQEGTEDIIDTTSQAVHHYNANNTTEESRNESSNTSNNNTTQIAGVIQKYLSDVQKRIVSEKYPAEYSRGTFW</sequence>
<protein>
    <submittedName>
        <fullName evidence="2">Uncharacterized protein</fullName>
    </submittedName>
</protein>
<feature type="region of interest" description="Disordered" evidence="1">
    <location>
        <begin position="25"/>
        <end position="75"/>
    </location>
</feature>
<evidence type="ECO:0000313" key="2">
    <source>
        <dbReference type="EMBL" id="KAG2223915.1"/>
    </source>
</evidence>